<dbReference type="AlphaFoldDB" id="A0A6G1X881"/>
<evidence type="ECO:0000313" key="2">
    <source>
        <dbReference type="EMBL" id="MRG87139.1"/>
    </source>
</evidence>
<organism evidence="2 3">
    <name type="scientific">Salinibacillus xinjiangensis</name>
    <dbReference type="NCBI Taxonomy" id="1229268"/>
    <lineage>
        <taxon>Bacteria</taxon>
        <taxon>Bacillati</taxon>
        <taxon>Bacillota</taxon>
        <taxon>Bacilli</taxon>
        <taxon>Bacillales</taxon>
        <taxon>Bacillaceae</taxon>
        <taxon>Salinibacillus</taxon>
    </lineage>
</organism>
<comment type="caution">
    <text evidence="2">The sequence shown here is derived from an EMBL/GenBank/DDBJ whole genome shotgun (WGS) entry which is preliminary data.</text>
</comment>
<protein>
    <recommendedName>
        <fullName evidence="4">DUF2524 family protein</fullName>
    </recommendedName>
</protein>
<dbReference type="RefSeq" id="WP_153729021.1">
    <property type="nucleotide sequence ID" value="NZ_WJNH01000007.1"/>
</dbReference>
<feature type="compositionally biased region" description="Basic and acidic residues" evidence="1">
    <location>
        <begin position="79"/>
        <end position="91"/>
    </location>
</feature>
<keyword evidence="3" id="KW-1185">Reference proteome</keyword>
<name>A0A6G1X881_9BACI</name>
<accession>A0A6G1X881</accession>
<gene>
    <name evidence="2" type="ORF">GH754_12545</name>
</gene>
<sequence>MSNQNLHEMLQQASHQIQEANETLIDAQGEDPELIQQAQQQLERVEQELHTAQQQAGQEATENPQFQQAFEQLHNTRQHIQDLRHNNKDER</sequence>
<evidence type="ECO:0000256" key="1">
    <source>
        <dbReference type="SAM" id="MobiDB-lite"/>
    </source>
</evidence>
<dbReference type="EMBL" id="WJNH01000007">
    <property type="protein sequence ID" value="MRG87139.1"/>
    <property type="molecule type" value="Genomic_DNA"/>
</dbReference>
<reference evidence="2 3" key="1">
    <citation type="submission" date="2019-11" db="EMBL/GenBank/DDBJ databases">
        <authorList>
            <person name="Li J."/>
        </authorList>
    </citation>
    <scope>NUCLEOTIDE SEQUENCE [LARGE SCALE GENOMIC DNA]</scope>
    <source>
        <strain evidence="2 3">J4</strain>
    </source>
</reference>
<dbReference type="Proteomes" id="UP000480185">
    <property type="component" value="Unassembled WGS sequence"/>
</dbReference>
<feature type="region of interest" description="Disordered" evidence="1">
    <location>
        <begin position="46"/>
        <end position="91"/>
    </location>
</feature>
<feature type="compositionally biased region" description="Polar residues" evidence="1">
    <location>
        <begin position="63"/>
        <end position="75"/>
    </location>
</feature>
<proteinExistence type="predicted"/>
<evidence type="ECO:0000313" key="3">
    <source>
        <dbReference type="Proteomes" id="UP000480185"/>
    </source>
</evidence>
<evidence type="ECO:0008006" key="4">
    <source>
        <dbReference type="Google" id="ProtNLM"/>
    </source>
</evidence>
<feature type="compositionally biased region" description="Low complexity" evidence="1">
    <location>
        <begin position="51"/>
        <end position="62"/>
    </location>
</feature>